<dbReference type="RefSeq" id="WP_173086145.1">
    <property type="nucleotide sequence ID" value="NZ_BLTE01000015.1"/>
</dbReference>
<accession>A0A6V8LWK5</accession>
<keyword evidence="6" id="KW-0963">Cytoplasm</keyword>
<evidence type="ECO:0000259" key="10">
    <source>
        <dbReference type="PROSITE" id="PS51713"/>
    </source>
</evidence>
<dbReference type="PROSITE" id="PS51713">
    <property type="entry name" value="G_ERA"/>
    <property type="match status" value="1"/>
</dbReference>
<dbReference type="PANTHER" id="PTHR42698">
    <property type="entry name" value="GTPASE ERA"/>
    <property type="match status" value="1"/>
</dbReference>
<proteinExistence type="inferred from homology"/>
<feature type="binding site" evidence="6">
    <location>
        <begin position="62"/>
        <end position="66"/>
    </location>
    <ligand>
        <name>GTP</name>
        <dbReference type="ChEBI" id="CHEBI:37565"/>
    </ligand>
</feature>
<protein>
    <recommendedName>
        <fullName evidence="2 6">GTPase Era</fullName>
    </recommendedName>
</protein>
<dbReference type="InterPro" id="IPR005662">
    <property type="entry name" value="GTPase_Era-like"/>
</dbReference>
<feature type="domain" description="Era-type G" evidence="10">
    <location>
        <begin position="7"/>
        <end position="182"/>
    </location>
</feature>
<feature type="domain" description="KH type-2" evidence="9">
    <location>
        <begin position="213"/>
        <end position="289"/>
    </location>
</feature>
<reference evidence="11 12" key="2">
    <citation type="submission" date="2020-05" db="EMBL/GenBank/DDBJ databases">
        <title>Draft genome sequence of Desulfovibrio sp. strainFSS-1.</title>
        <authorList>
            <person name="Shimoshige H."/>
            <person name="Kobayashi H."/>
            <person name="Maekawa T."/>
        </authorList>
    </citation>
    <scope>NUCLEOTIDE SEQUENCE [LARGE SCALE GENOMIC DNA]</scope>
    <source>
        <strain evidence="11 12">SIID29052-01</strain>
    </source>
</reference>
<dbReference type="SUPFAM" id="SSF54814">
    <property type="entry name" value="Prokaryotic type KH domain (KH-domain type II)"/>
    <property type="match status" value="1"/>
</dbReference>
<dbReference type="GO" id="GO:0005525">
    <property type="term" value="F:GTP binding"/>
    <property type="evidence" value="ECO:0007669"/>
    <property type="project" value="UniProtKB-UniRule"/>
</dbReference>
<dbReference type="InterPro" id="IPR027417">
    <property type="entry name" value="P-loop_NTPase"/>
</dbReference>
<feature type="region of interest" description="G3" evidence="7">
    <location>
        <begin position="62"/>
        <end position="65"/>
    </location>
</feature>
<dbReference type="PROSITE" id="PS50823">
    <property type="entry name" value="KH_TYPE_2"/>
    <property type="match status" value="1"/>
</dbReference>
<dbReference type="InterPro" id="IPR005225">
    <property type="entry name" value="Small_GTP-bd"/>
</dbReference>
<keyword evidence="3 6" id="KW-0547">Nucleotide-binding</keyword>
<comment type="function">
    <text evidence="6">An essential GTPase that binds both GDP and GTP, with rapid nucleotide exchange. Plays a role in 16S rRNA processing and 30S ribosomal subunit biogenesis and possibly also in cell cycle regulation and energy metabolism.</text>
</comment>
<dbReference type="GO" id="GO:0043024">
    <property type="term" value="F:ribosomal small subunit binding"/>
    <property type="evidence" value="ECO:0007669"/>
    <property type="project" value="TreeGrafter"/>
</dbReference>
<feature type="binding site" evidence="6">
    <location>
        <begin position="15"/>
        <end position="22"/>
    </location>
    <ligand>
        <name>GTP</name>
        <dbReference type="ChEBI" id="CHEBI:37565"/>
    </ligand>
</feature>
<dbReference type="SMART" id="SM00382">
    <property type="entry name" value="AAA"/>
    <property type="match status" value="1"/>
</dbReference>
<comment type="subunit">
    <text evidence="6">Monomer.</text>
</comment>
<dbReference type="NCBIfam" id="NF000908">
    <property type="entry name" value="PRK00089.1"/>
    <property type="match status" value="1"/>
</dbReference>
<dbReference type="InterPro" id="IPR003593">
    <property type="entry name" value="AAA+_ATPase"/>
</dbReference>
<organism evidence="11 12">
    <name type="scientific">Fundidesulfovibrio magnetotacticus</name>
    <dbReference type="NCBI Taxonomy" id="2730080"/>
    <lineage>
        <taxon>Bacteria</taxon>
        <taxon>Pseudomonadati</taxon>
        <taxon>Thermodesulfobacteriota</taxon>
        <taxon>Desulfovibrionia</taxon>
        <taxon>Desulfovibrionales</taxon>
        <taxon>Desulfovibrionaceae</taxon>
        <taxon>Fundidesulfovibrio</taxon>
    </lineage>
</organism>
<feature type="region of interest" description="G2" evidence="7">
    <location>
        <begin position="41"/>
        <end position="45"/>
    </location>
</feature>
<dbReference type="Pfam" id="PF07650">
    <property type="entry name" value="KH_2"/>
    <property type="match status" value="1"/>
</dbReference>
<reference evidence="11 12" key="1">
    <citation type="submission" date="2020-04" db="EMBL/GenBank/DDBJ databases">
        <authorList>
            <consortium name="Desulfovibrio sp. FSS-1 genome sequencing consortium"/>
            <person name="Shimoshige H."/>
            <person name="Kobayashi H."/>
            <person name="Maekawa T."/>
        </authorList>
    </citation>
    <scope>NUCLEOTIDE SEQUENCE [LARGE SCALE GENOMIC DNA]</scope>
    <source>
        <strain evidence="11 12">SIID29052-01</strain>
    </source>
</reference>
<comment type="similarity">
    <text evidence="1 6 7 8">Belongs to the TRAFAC class TrmE-Era-EngA-EngB-Septin-like GTPase superfamily. Era GTPase family.</text>
</comment>
<evidence type="ECO:0000256" key="1">
    <source>
        <dbReference type="ARBA" id="ARBA00007921"/>
    </source>
</evidence>
<dbReference type="HAMAP" id="MF_00367">
    <property type="entry name" value="GTPase_Era"/>
    <property type="match status" value="1"/>
</dbReference>
<dbReference type="GO" id="GO:0070181">
    <property type="term" value="F:small ribosomal subunit rRNA binding"/>
    <property type="evidence" value="ECO:0007669"/>
    <property type="project" value="UniProtKB-UniRule"/>
</dbReference>
<comment type="caution">
    <text evidence="11">The sequence shown here is derived from an EMBL/GenBank/DDBJ whole genome shotgun (WGS) entry which is preliminary data.</text>
</comment>
<dbReference type="EMBL" id="BLTE01000015">
    <property type="protein sequence ID" value="GFK95280.1"/>
    <property type="molecule type" value="Genomic_DNA"/>
</dbReference>
<evidence type="ECO:0000259" key="9">
    <source>
        <dbReference type="PROSITE" id="PS50823"/>
    </source>
</evidence>
<evidence type="ECO:0000313" key="11">
    <source>
        <dbReference type="EMBL" id="GFK95280.1"/>
    </source>
</evidence>
<dbReference type="GO" id="GO:0003924">
    <property type="term" value="F:GTPase activity"/>
    <property type="evidence" value="ECO:0007669"/>
    <property type="project" value="UniProtKB-UniRule"/>
</dbReference>
<dbReference type="InterPro" id="IPR006073">
    <property type="entry name" value="GTP-bd"/>
</dbReference>
<evidence type="ECO:0000256" key="3">
    <source>
        <dbReference type="ARBA" id="ARBA00022741"/>
    </source>
</evidence>
<keyword evidence="5 6" id="KW-0342">GTP-binding</keyword>
<keyword evidence="12" id="KW-1185">Reference proteome</keyword>
<feature type="region of interest" description="G5" evidence="7">
    <location>
        <begin position="161"/>
        <end position="163"/>
    </location>
</feature>
<name>A0A6V8LWK5_9BACT</name>
<dbReference type="GO" id="GO:0005886">
    <property type="term" value="C:plasma membrane"/>
    <property type="evidence" value="ECO:0007669"/>
    <property type="project" value="UniProtKB-SubCell"/>
</dbReference>
<dbReference type="NCBIfam" id="TIGR00436">
    <property type="entry name" value="era"/>
    <property type="match status" value="1"/>
</dbReference>
<feature type="binding site" evidence="6">
    <location>
        <begin position="131"/>
        <end position="134"/>
    </location>
    <ligand>
        <name>GTP</name>
        <dbReference type="ChEBI" id="CHEBI:37565"/>
    </ligand>
</feature>
<dbReference type="CDD" id="cd04163">
    <property type="entry name" value="Era"/>
    <property type="match status" value="1"/>
</dbReference>
<dbReference type="InterPro" id="IPR030388">
    <property type="entry name" value="G_ERA_dom"/>
</dbReference>
<sequence length="307" mass="33497">MSTSPHRFGHIALLGPPNAGKSTLLNALLGQKLAIVSPKPQTTRNQLAGILTLGDAQIVLIDTPGVHVPRGSRLNSRIVEAAWQALAQAQAIVLVLDCPFYLQKPDLLEKDIKLLSRPVERSGLPVIVALNKLDALADVKNMLPVMARLGEAWPGAEIVPVSALKEKGLDQLLSVMTAHLPEGDSLYPEDELTTAPMRFLASEIIREKLFLALSQELPYNTAVAIEHWQDTPKGARVNAVIYVSRDRHKGMVIGKGGKVLKDVGSKARQDLIELMGGPVHLELFVKVREGWTEDEFFLNELGEEQGS</sequence>
<feature type="region of interest" description="G1" evidence="7">
    <location>
        <begin position="15"/>
        <end position="22"/>
    </location>
</feature>
<keyword evidence="6" id="KW-0699">rRNA-binding</keyword>
<evidence type="ECO:0000256" key="5">
    <source>
        <dbReference type="ARBA" id="ARBA00023134"/>
    </source>
</evidence>
<evidence type="ECO:0000256" key="7">
    <source>
        <dbReference type="PROSITE-ProRule" id="PRU01050"/>
    </source>
</evidence>
<dbReference type="Gene3D" id="3.30.300.20">
    <property type="match status" value="1"/>
</dbReference>
<keyword evidence="6" id="KW-0690">Ribosome biogenesis</keyword>
<dbReference type="InterPro" id="IPR009019">
    <property type="entry name" value="KH_sf_prok-type"/>
</dbReference>
<dbReference type="GO" id="GO:0000028">
    <property type="term" value="P:ribosomal small subunit assembly"/>
    <property type="evidence" value="ECO:0007669"/>
    <property type="project" value="TreeGrafter"/>
</dbReference>
<dbReference type="SUPFAM" id="SSF52540">
    <property type="entry name" value="P-loop containing nucleoside triphosphate hydrolases"/>
    <property type="match status" value="1"/>
</dbReference>
<dbReference type="InterPro" id="IPR015946">
    <property type="entry name" value="KH_dom-like_a/b"/>
</dbReference>
<evidence type="ECO:0000256" key="4">
    <source>
        <dbReference type="ARBA" id="ARBA00022884"/>
    </source>
</evidence>
<dbReference type="AlphaFoldDB" id="A0A6V8LWK5"/>
<evidence type="ECO:0000256" key="2">
    <source>
        <dbReference type="ARBA" id="ARBA00020484"/>
    </source>
</evidence>
<keyword evidence="4 6" id="KW-0694">RNA-binding</keyword>
<dbReference type="NCBIfam" id="TIGR00231">
    <property type="entry name" value="small_GTP"/>
    <property type="match status" value="1"/>
</dbReference>
<keyword evidence="6" id="KW-1003">Cell membrane</keyword>
<dbReference type="GO" id="GO:0005829">
    <property type="term" value="C:cytosol"/>
    <property type="evidence" value="ECO:0007669"/>
    <property type="project" value="TreeGrafter"/>
</dbReference>
<dbReference type="PANTHER" id="PTHR42698:SF1">
    <property type="entry name" value="GTPASE ERA, MITOCHONDRIAL"/>
    <property type="match status" value="1"/>
</dbReference>
<dbReference type="Gene3D" id="3.40.50.300">
    <property type="entry name" value="P-loop containing nucleotide triphosphate hydrolases"/>
    <property type="match status" value="1"/>
</dbReference>
<dbReference type="CDD" id="cd22534">
    <property type="entry name" value="KH-II_Era"/>
    <property type="match status" value="1"/>
</dbReference>
<evidence type="ECO:0000256" key="8">
    <source>
        <dbReference type="RuleBase" id="RU003761"/>
    </source>
</evidence>
<gene>
    <name evidence="6 11" type="primary">era</name>
    <name evidence="11" type="ORF">NNJEOMEG_03139</name>
</gene>
<comment type="subcellular location">
    <subcellularLocation>
        <location evidence="6">Cytoplasm</location>
    </subcellularLocation>
    <subcellularLocation>
        <location evidence="6">Cell membrane</location>
        <topology evidence="6">Peripheral membrane protein</topology>
    </subcellularLocation>
</comment>
<keyword evidence="6" id="KW-0472">Membrane</keyword>
<feature type="region of interest" description="G4" evidence="7">
    <location>
        <begin position="131"/>
        <end position="134"/>
    </location>
</feature>
<evidence type="ECO:0000256" key="6">
    <source>
        <dbReference type="HAMAP-Rule" id="MF_00367"/>
    </source>
</evidence>
<dbReference type="Proteomes" id="UP000494245">
    <property type="component" value="Unassembled WGS sequence"/>
</dbReference>
<dbReference type="InterPro" id="IPR004044">
    <property type="entry name" value="KH_dom_type_2"/>
</dbReference>
<dbReference type="Pfam" id="PF01926">
    <property type="entry name" value="MMR_HSR1"/>
    <property type="match status" value="1"/>
</dbReference>
<evidence type="ECO:0000313" key="12">
    <source>
        <dbReference type="Proteomes" id="UP000494245"/>
    </source>
</evidence>